<dbReference type="RefSeq" id="WP_010154757.1">
    <property type="nucleotide sequence ID" value="NZ_FNKB01000001.1"/>
</dbReference>
<dbReference type="GO" id="GO:0003677">
    <property type="term" value="F:DNA binding"/>
    <property type="evidence" value="ECO:0007669"/>
    <property type="project" value="UniProtKB-KW"/>
</dbReference>
<keyword evidence="4" id="KW-0804">Transcription</keyword>
<keyword evidence="3 8" id="KW-0238">DNA-binding</keyword>
<dbReference type="PROSITE" id="PS50110">
    <property type="entry name" value="RESPONSE_REGULATORY"/>
    <property type="match status" value="1"/>
</dbReference>
<evidence type="ECO:0000256" key="5">
    <source>
        <dbReference type="PROSITE-ProRule" id="PRU00169"/>
    </source>
</evidence>
<evidence type="ECO:0000313" key="9">
    <source>
        <dbReference type="Proteomes" id="UP000182690"/>
    </source>
</evidence>
<keyword evidence="1 5" id="KW-0597">Phosphoprotein</keyword>
<dbReference type="Proteomes" id="UP000182690">
    <property type="component" value="Unassembled WGS sequence"/>
</dbReference>
<dbReference type="InterPro" id="IPR000792">
    <property type="entry name" value="Tscrpt_reg_LuxR_C"/>
</dbReference>
<evidence type="ECO:0000256" key="4">
    <source>
        <dbReference type="ARBA" id="ARBA00023163"/>
    </source>
</evidence>
<dbReference type="SMART" id="SM00448">
    <property type="entry name" value="REC"/>
    <property type="match status" value="1"/>
</dbReference>
<dbReference type="SUPFAM" id="SSF46894">
    <property type="entry name" value="C-terminal effector domain of the bipartite response regulators"/>
    <property type="match status" value="1"/>
</dbReference>
<dbReference type="EMBL" id="FNKB01000001">
    <property type="protein sequence ID" value="SDQ22118.1"/>
    <property type="molecule type" value="Genomic_DNA"/>
</dbReference>
<dbReference type="PROSITE" id="PS50043">
    <property type="entry name" value="HTH_LUXR_2"/>
    <property type="match status" value="1"/>
</dbReference>
<protein>
    <submittedName>
        <fullName evidence="8">DNA-binding response regulator, NarL/FixJ family, contains REC and HTH domains</fullName>
    </submittedName>
</protein>
<keyword evidence="2" id="KW-0805">Transcription regulation</keyword>
<dbReference type="InterPro" id="IPR039420">
    <property type="entry name" value="WalR-like"/>
</dbReference>
<dbReference type="CDD" id="cd06170">
    <property type="entry name" value="LuxR_C_like"/>
    <property type="match status" value="1"/>
</dbReference>
<dbReference type="InterPro" id="IPR058245">
    <property type="entry name" value="NreC/VraR/RcsB-like_REC"/>
</dbReference>
<accession>A0A1H0Z3Z8</accession>
<evidence type="ECO:0000259" key="7">
    <source>
        <dbReference type="PROSITE" id="PS50110"/>
    </source>
</evidence>
<dbReference type="Pfam" id="PF00196">
    <property type="entry name" value="GerE"/>
    <property type="match status" value="1"/>
</dbReference>
<evidence type="ECO:0000256" key="3">
    <source>
        <dbReference type="ARBA" id="ARBA00023125"/>
    </source>
</evidence>
<dbReference type="PRINTS" id="PR00038">
    <property type="entry name" value="HTHLUXR"/>
</dbReference>
<sequence>MTPEDRTDTPPIRVLIADDDQLVRTGVAAILASATDLDITALASNGHEAVDAAATHRVDVALLDIQMPRLDGIGALREIRHRLPELPIAMLTTFSDDHLIADAINAGALGFLLKSDEPQQLIAGVRALAHGGGAFSPRVARWLAAEQRAGHRTRTARDELTALLTERQIELLTHIARGLSNAQIGRAMHLSEGTVKQYVSQLFNTLGIDNRVHAAITAYRHGLIT</sequence>
<dbReference type="GO" id="GO:0000160">
    <property type="term" value="P:phosphorelay signal transduction system"/>
    <property type="evidence" value="ECO:0007669"/>
    <property type="project" value="InterPro"/>
</dbReference>
<dbReference type="GO" id="GO:0006355">
    <property type="term" value="P:regulation of DNA-templated transcription"/>
    <property type="evidence" value="ECO:0007669"/>
    <property type="project" value="InterPro"/>
</dbReference>
<dbReference type="OrthoDB" id="9808843at2"/>
<dbReference type="PANTHER" id="PTHR43214:SF24">
    <property type="entry name" value="TRANSCRIPTIONAL REGULATORY PROTEIN NARL-RELATED"/>
    <property type="match status" value="1"/>
</dbReference>
<evidence type="ECO:0000313" key="8">
    <source>
        <dbReference type="EMBL" id="SDQ22118.1"/>
    </source>
</evidence>
<dbReference type="GeneID" id="87016483"/>
<feature type="domain" description="Response regulatory" evidence="7">
    <location>
        <begin position="13"/>
        <end position="129"/>
    </location>
</feature>
<dbReference type="AlphaFoldDB" id="A0A1H0Z3Z8"/>
<name>A0A1H0Z3Z8_9MICO</name>
<dbReference type="PANTHER" id="PTHR43214">
    <property type="entry name" value="TWO-COMPONENT RESPONSE REGULATOR"/>
    <property type="match status" value="1"/>
</dbReference>
<dbReference type="Pfam" id="PF00072">
    <property type="entry name" value="Response_reg"/>
    <property type="match status" value="1"/>
</dbReference>
<dbReference type="CDD" id="cd17535">
    <property type="entry name" value="REC_NarL-like"/>
    <property type="match status" value="1"/>
</dbReference>
<organism evidence="8 9">
    <name type="scientific">Leucobacter chromiiresistens</name>
    <dbReference type="NCBI Taxonomy" id="1079994"/>
    <lineage>
        <taxon>Bacteria</taxon>
        <taxon>Bacillati</taxon>
        <taxon>Actinomycetota</taxon>
        <taxon>Actinomycetes</taxon>
        <taxon>Micrococcales</taxon>
        <taxon>Microbacteriaceae</taxon>
        <taxon>Leucobacter</taxon>
    </lineage>
</organism>
<feature type="domain" description="HTH luxR-type" evidence="6">
    <location>
        <begin position="157"/>
        <end position="222"/>
    </location>
</feature>
<evidence type="ECO:0000259" key="6">
    <source>
        <dbReference type="PROSITE" id="PS50043"/>
    </source>
</evidence>
<dbReference type="STRING" id="1079994.SAMN04488565_1425"/>
<dbReference type="SUPFAM" id="SSF52172">
    <property type="entry name" value="CheY-like"/>
    <property type="match status" value="1"/>
</dbReference>
<dbReference type="SMART" id="SM00421">
    <property type="entry name" value="HTH_LUXR"/>
    <property type="match status" value="1"/>
</dbReference>
<dbReference type="Gene3D" id="3.40.50.2300">
    <property type="match status" value="1"/>
</dbReference>
<dbReference type="eggNOG" id="COG2197">
    <property type="taxonomic scope" value="Bacteria"/>
</dbReference>
<dbReference type="InterPro" id="IPR016032">
    <property type="entry name" value="Sig_transdc_resp-reg_C-effctor"/>
</dbReference>
<gene>
    <name evidence="8" type="ORF">SAMN04488565_1425</name>
</gene>
<feature type="modified residue" description="4-aspartylphosphate" evidence="5">
    <location>
        <position position="64"/>
    </location>
</feature>
<evidence type="ECO:0000256" key="1">
    <source>
        <dbReference type="ARBA" id="ARBA00022553"/>
    </source>
</evidence>
<dbReference type="InterPro" id="IPR001789">
    <property type="entry name" value="Sig_transdc_resp-reg_receiver"/>
</dbReference>
<proteinExistence type="predicted"/>
<evidence type="ECO:0000256" key="2">
    <source>
        <dbReference type="ARBA" id="ARBA00023015"/>
    </source>
</evidence>
<reference evidence="8 9" key="1">
    <citation type="submission" date="2016-10" db="EMBL/GenBank/DDBJ databases">
        <authorList>
            <person name="de Groot N.N."/>
        </authorList>
    </citation>
    <scope>NUCLEOTIDE SEQUENCE [LARGE SCALE GENOMIC DNA]</scope>
    <source>
        <strain evidence="8 9">DSM 22788</strain>
    </source>
</reference>
<dbReference type="InterPro" id="IPR011006">
    <property type="entry name" value="CheY-like_superfamily"/>
</dbReference>